<dbReference type="GO" id="GO:0005886">
    <property type="term" value="C:plasma membrane"/>
    <property type="evidence" value="ECO:0007669"/>
    <property type="project" value="UniProtKB-SubCell"/>
</dbReference>
<name>X1REL6_9ZZZZ</name>
<evidence type="ECO:0000256" key="5">
    <source>
        <dbReference type="ARBA" id="ARBA00022519"/>
    </source>
</evidence>
<comment type="caution">
    <text evidence="12">The sequence shown here is derived from an EMBL/GenBank/DDBJ whole genome shotgun (WGS) entry which is preliminary data.</text>
</comment>
<dbReference type="GO" id="GO:0055085">
    <property type="term" value="P:transmembrane transport"/>
    <property type="evidence" value="ECO:0007669"/>
    <property type="project" value="InterPro"/>
</dbReference>
<feature type="transmembrane region" description="Helical" evidence="10">
    <location>
        <begin position="83"/>
        <end position="105"/>
    </location>
</feature>
<keyword evidence="3" id="KW-0813">Transport</keyword>
<protein>
    <recommendedName>
        <fullName evidence="9">sn-glycerol-3-phosphate transport system permease protein UgpA</fullName>
    </recommendedName>
</protein>
<keyword evidence="5" id="KW-0997">Cell inner membrane</keyword>
<evidence type="ECO:0000256" key="9">
    <source>
        <dbReference type="ARBA" id="ARBA00040780"/>
    </source>
</evidence>
<evidence type="ECO:0000256" key="3">
    <source>
        <dbReference type="ARBA" id="ARBA00022448"/>
    </source>
</evidence>
<dbReference type="PROSITE" id="PS50928">
    <property type="entry name" value="ABC_TM1"/>
    <property type="match status" value="1"/>
</dbReference>
<comment type="subunit">
    <text evidence="2">The complex is composed of two ATP-binding proteins (UgpC), two transmembrane proteins (UgpA and UgpE) and a solute-binding protein (UgpB).</text>
</comment>
<dbReference type="InterPro" id="IPR035906">
    <property type="entry name" value="MetI-like_sf"/>
</dbReference>
<dbReference type="EMBL" id="BARV01035119">
    <property type="protein sequence ID" value="GAI54014.1"/>
    <property type="molecule type" value="Genomic_DNA"/>
</dbReference>
<dbReference type="PANTHER" id="PTHR43227">
    <property type="entry name" value="BLL4140 PROTEIN"/>
    <property type="match status" value="1"/>
</dbReference>
<dbReference type="AlphaFoldDB" id="X1REL6"/>
<evidence type="ECO:0000256" key="6">
    <source>
        <dbReference type="ARBA" id="ARBA00022692"/>
    </source>
</evidence>
<evidence type="ECO:0000256" key="10">
    <source>
        <dbReference type="SAM" id="Phobius"/>
    </source>
</evidence>
<evidence type="ECO:0000256" key="7">
    <source>
        <dbReference type="ARBA" id="ARBA00022989"/>
    </source>
</evidence>
<evidence type="ECO:0000256" key="1">
    <source>
        <dbReference type="ARBA" id="ARBA00004429"/>
    </source>
</evidence>
<dbReference type="InterPro" id="IPR050809">
    <property type="entry name" value="UgpAE/MalFG_permease"/>
</dbReference>
<dbReference type="PANTHER" id="PTHR43227:SF9">
    <property type="entry name" value="SN-GLYCEROL-3-PHOSPHATE TRANSPORT SYSTEM PERMEASE PROTEIN UGPA"/>
    <property type="match status" value="1"/>
</dbReference>
<feature type="domain" description="ABC transmembrane type-1" evidence="11">
    <location>
        <begin position="1"/>
        <end position="101"/>
    </location>
</feature>
<organism evidence="12">
    <name type="scientific">marine sediment metagenome</name>
    <dbReference type="NCBI Taxonomy" id="412755"/>
    <lineage>
        <taxon>unclassified sequences</taxon>
        <taxon>metagenomes</taxon>
        <taxon>ecological metagenomes</taxon>
    </lineage>
</organism>
<evidence type="ECO:0000313" key="12">
    <source>
        <dbReference type="EMBL" id="GAI54014.1"/>
    </source>
</evidence>
<evidence type="ECO:0000256" key="4">
    <source>
        <dbReference type="ARBA" id="ARBA00022475"/>
    </source>
</evidence>
<evidence type="ECO:0000256" key="8">
    <source>
        <dbReference type="ARBA" id="ARBA00023136"/>
    </source>
</evidence>
<accession>X1REL6</accession>
<reference evidence="12" key="1">
    <citation type="journal article" date="2014" name="Front. Microbiol.">
        <title>High frequency of phylogenetically diverse reductive dehalogenase-homologous genes in deep subseafloor sedimentary metagenomes.</title>
        <authorList>
            <person name="Kawai M."/>
            <person name="Futagami T."/>
            <person name="Toyoda A."/>
            <person name="Takaki Y."/>
            <person name="Nishi S."/>
            <person name="Hori S."/>
            <person name="Arai W."/>
            <person name="Tsubouchi T."/>
            <person name="Morono Y."/>
            <person name="Uchiyama I."/>
            <person name="Ito T."/>
            <person name="Fujiyama A."/>
            <person name="Inagaki F."/>
            <person name="Takami H."/>
        </authorList>
    </citation>
    <scope>NUCLEOTIDE SEQUENCE</scope>
    <source>
        <strain evidence="12">Expedition CK06-06</strain>
    </source>
</reference>
<evidence type="ECO:0000256" key="2">
    <source>
        <dbReference type="ARBA" id="ARBA00011557"/>
    </source>
</evidence>
<feature type="non-terminal residue" evidence="12">
    <location>
        <position position="1"/>
    </location>
</feature>
<keyword evidence="4" id="KW-1003">Cell membrane</keyword>
<comment type="subcellular location">
    <subcellularLocation>
        <location evidence="1">Cell inner membrane</location>
        <topology evidence="1">Multi-pass membrane protein</topology>
    </subcellularLocation>
</comment>
<gene>
    <name evidence="12" type="ORF">S06H3_54850</name>
</gene>
<evidence type="ECO:0000259" key="11">
    <source>
        <dbReference type="PROSITE" id="PS50928"/>
    </source>
</evidence>
<dbReference type="Gene3D" id="1.10.3720.10">
    <property type="entry name" value="MetI-like"/>
    <property type="match status" value="1"/>
</dbReference>
<keyword evidence="8 10" id="KW-0472">Membrane</keyword>
<sequence>AALLEASSMDGSGPVRRALDIQIPLLAPTLFFLLVLNLTESFVGPDTYGIVDLTTEGGPNKATDVMVYRIVSEAFRGLNYSGAAAQSLVLIGLIMVFTFIQFRFVERRVHYK</sequence>
<keyword evidence="7 10" id="KW-1133">Transmembrane helix</keyword>
<dbReference type="InterPro" id="IPR000515">
    <property type="entry name" value="MetI-like"/>
</dbReference>
<keyword evidence="6 10" id="KW-0812">Transmembrane</keyword>
<proteinExistence type="predicted"/>
<feature type="transmembrane region" description="Helical" evidence="10">
    <location>
        <begin position="21"/>
        <end position="39"/>
    </location>
</feature>
<dbReference type="SUPFAM" id="SSF161098">
    <property type="entry name" value="MetI-like"/>
    <property type="match status" value="1"/>
</dbReference>